<protein>
    <submittedName>
        <fullName evidence="1">Uncharacterized protein</fullName>
    </submittedName>
</protein>
<keyword evidence="2" id="KW-1185">Reference proteome</keyword>
<comment type="caution">
    <text evidence="1">The sequence shown here is derived from an EMBL/GenBank/DDBJ whole genome shotgun (WGS) entry which is preliminary data.</text>
</comment>
<evidence type="ECO:0000313" key="1">
    <source>
        <dbReference type="EMBL" id="KAG0012602.1"/>
    </source>
</evidence>
<evidence type="ECO:0000313" key="2">
    <source>
        <dbReference type="Proteomes" id="UP000703661"/>
    </source>
</evidence>
<dbReference type="AlphaFoldDB" id="A0A9P6SZ52"/>
<feature type="non-terminal residue" evidence="1">
    <location>
        <position position="229"/>
    </location>
</feature>
<dbReference type="EMBL" id="JAAAID010000960">
    <property type="protein sequence ID" value="KAG0012602.1"/>
    <property type="molecule type" value="Genomic_DNA"/>
</dbReference>
<reference evidence="1" key="1">
    <citation type="journal article" date="2020" name="Fungal Divers.">
        <title>Resolving the Mortierellaceae phylogeny through synthesis of multi-gene phylogenetics and phylogenomics.</title>
        <authorList>
            <person name="Vandepol N."/>
            <person name="Liber J."/>
            <person name="Desiro A."/>
            <person name="Na H."/>
            <person name="Kennedy M."/>
            <person name="Barry K."/>
            <person name="Grigoriev I.V."/>
            <person name="Miller A.N."/>
            <person name="O'Donnell K."/>
            <person name="Stajich J.E."/>
            <person name="Bonito G."/>
        </authorList>
    </citation>
    <scope>NUCLEOTIDE SEQUENCE</scope>
    <source>
        <strain evidence="1">NRRL 2769</strain>
    </source>
</reference>
<organism evidence="1 2">
    <name type="scientific">Entomortierella chlamydospora</name>
    <dbReference type="NCBI Taxonomy" id="101097"/>
    <lineage>
        <taxon>Eukaryota</taxon>
        <taxon>Fungi</taxon>
        <taxon>Fungi incertae sedis</taxon>
        <taxon>Mucoromycota</taxon>
        <taxon>Mortierellomycotina</taxon>
        <taxon>Mortierellomycetes</taxon>
        <taxon>Mortierellales</taxon>
        <taxon>Mortierellaceae</taxon>
        <taxon>Entomortierella</taxon>
    </lineage>
</organism>
<accession>A0A9P6SZ52</accession>
<dbReference type="Proteomes" id="UP000703661">
    <property type="component" value="Unassembled WGS sequence"/>
</dbReference>
<sequence length="229" mass="25747">MESTVGALEKQLELRRKKIQRLEESLASKNHIVQGCQDIVDGPLRFVFDTGGLGWISEESMPSDVLSIFQKKRFERRKRILERLVPIVGETVITNLSSNTESKMETEDTPADPLHVLECASGWIASTSGGIVWFGAHIENQSKQSLFNIRLSVAQHDSRGLKLSRLEPGSTSLLAGFIRMDISELDDDEYLDKSLVTKRLMSGAVRLHLDREFNQNDGADMYHSTILMT</sequence>
<gene>
    <name evidence="1" type="ORF">BGZ80_011632</name>
</gene>
<name>A0A9P6SZ52_9FUNG</name>
<proteinExistence type="predicted"/>